<reference evidence="2 3" key="1">
    <citation type="journal article" date="2023" name="G3 (Bethesda)">
        <title>A chromosome-length genome assembly and annotation of blackberry (Rubus argutus, cv. 'Hillquist').</title>
        <authorList>
            <person name="Bruna T."/>
            <person name="Aryal R."/>
            <person name="Dudchenko O."/>
            <person name="Sargent D.J."/>
            <person name="Mead D."/>
            <person name="Buti M."/>
            <person name="Cavallini A."/>
            <person name="Hytonen T."/>
            <person name="Andres J."/>
            <person name="Pham M."/>
            <person name="Weisz D."/>
            <person name="Mascagni F."/>
            <person name="Usai G."/>
            <person name="Natali L."/>
            <person name="Bassil N."/>
            <person name="Fernandez G.E."/>
            <person name="Lomsadze A."/>
            <person name="Armour M."/>
            <person name="Olukolu B."/>
            <person name="Poorten T."/>
            <person name="Britton C."/>
            <person name="Davik J."/>
            <person name="Ashrafi H."/>
            <person name="Aiden E.L."/>
            <person name="Borodovsky M."/>
            <person name="Worthington M."/>
        </authorList>
    </citation>
    <scope>NUCLEOTIDE SEQUENCE [LARGE SCALE GENOMIC DNA]</scope>
    <source>
        <strain evidence="2">PI 553951</strain>
    </source>
</reference>
<dbReference type="Proteomes" id="UP001457282">
    <property type="component" value="Unassembled WGS sequence"/>
</dbReference>
<name>A0AAW1VQW7_RUBAR</name>
<evidence type="ECO:0000313" key="2">
    <source>
        <dbReference type="EMBL" id="KAK9905412.1"/>
    </source>
</evidence>
<evidence type="ECO:0000256" key="1">
    <source>
        <dbReference type="SAM" id="MobiDB-lite"/>
    </source>
</evidence>
<sequence length="94" mass="10098">MRVEDGGGGSCLKEVRAVREKADGSTLDCGDFPAELERENGEHELDGRAGLRDRRRREEMAAKQNSSTGSNRAEARAAMVTCATTTTRSRAVAG</sequence>
<dbReference type="EMBL" id="JBEDUW010000137">
    <property type="protein sequence ID" value="KAK9905412.1"/>
    <property type="molecule type" value="Genomic_DNA"/>
</dbReference>
<gene>
    <name evidence="2" type="ORF">M0R45_000181</name>
</gene>
<accession>A0AAW1VQW7</accession>
<comment type="caution">
    <text evidence="2">The sequence shown here is derived from an EMBL/GenBank/DDBJ whole genome shotgun (WGS) entry which is preliminary data.</text>
</comment>
<keyword evidence="3" id="KW-1185">Reference proteome</keyword>
<organism evidence="2 3">
    <name type="scientific">Rubus argutus</name>
    <name type="common">Southern blackberry</name>
    <dbReference type="NCBI Taxonomy" id="59490"/>
    <lineage>
        <taxon>Eukaryota</taxon>
        <taxon>Viridiplantae</taxon>
        <taxon>Streptophyta</taxon>
        <taxon>Embryophyta</taxon>
        <taxon>Tracheophyta</taxon>
        <taxon>Spermatophyta</taxon>
        <taxon>Magnoliopsida</taxon>
        <taxon>eudicotyledons</taxon>
        <taxon>Gunneridae</taxon>
        <taxon>Pentapetalae</taxon>
        <taxon>rosids</taxon>
        <taxon>fabids</taxon>
        <taxon>Rosales</taxon>
        <taxon>Rosaceae</taxon>
        <taxon>Rosoideae</taxon>
        <taxon>Rosoideae incertae sedis</taxon>
        <taxon>Rubus</taxon>
    </lineage>
</organism>
<proteinExistence type="predicted"/>
<feature type="region of interest" description="Disordered" evidence="1">
    <location>
        <begin position="38"/>
        <end position="77"/>
    </location>
</feature>
<dbReference type="AlphaFoldDB" id="A0AAW1VQW7"/>
<feature type="compositionally biased region" description="Basic and acidic residues" evidence="1">
    <location>
        <begin position="38"/>
        <end position="61"/>
    </location>
</feature>
<evidence type="ECO:0000313" key="3">
    <source>
        <dbReference type="Proteomes" id="UP001457282"/>
    </source>
</evidence>
<protein>
    <submittedName>
        <fullName evidence="2">Uncharacterized protein</fullName>
    </submittedName>
</protein>